<evidence type="ECO:0000313" key="5">
    <source>
        <dbReference type="EMBL" id="KGN87543.1"/>
    </source>
</evidence>
<dbReference type="AlphaFoldDB" id="A0A0A2FHR4"/>
<dbReference type="RefSeq" id="WP_039420121.1">
    <property type="nucleotide sequence ID" value="NZ_CALUCC010000035.1"/>
</dbReference>
<dbReference type="OrthoDB" id="9809288at2"/>
<dbReference type="PANTHER" id="PTHR43673">
    <property type="entry name" value="NAD(P)H NITROREDUCTASE YDGI-RELATED"/>
    <property type="match status" value="1"/>
</dbReference>
<reference evidence="5 6" key="1">
    <citation type="submission" date="2014-08" db="EMBL/GenBank/DDBJ databases">
        <title>Porphyromonas gulae strain:COT-052_OH1451 Genome sequencing.</title>
        <authorList>
            <person name="Wallis C."/>
            <person name="Deusch O."/>
            <person name="O'Flynn C."/>
            <person name="Davis I."/>
            <person name="Jospin G."/>
            <person name="Darling A.E."/>
            <person name="Coil D.A."/>
            <person name="Alexiev A."/>
            <person name="Horsfall A."/>
            <person name="Kirkwood N."/>
            <person name="Harris S."/>
            <person name="Eisen J.A."/>
        </authorList>
    </citation>
    <scope>NUCLEOTIDE SEQUENCE [LARGE SCALE GENOMIC DNA]</scope>
    <source>
        <strain evidence="6">COT-052 OH1451</strain>
        <strain evidence="5">COT-052_OH1451</strain>
    </source>
</reference>
<dbReference type="STRING" id="111105.HR09_03425"/>
<feature type="domain" description="Nitroreductase" evidence="3">
    <location>
        <begin position="8"/>
        <end position="218"/>
    </location>
</feature>
<gene>
    <name evidence="5" type="ORF">HR08_01820</name>
    <name evidence="4" type="ORF">HR15_11395</name>
</gene>
<evidence type="ECO:0000256" key="1">
    <source>
        <dbReference type="ARBA" id="ARBA00007118"/>
    </source>
</evidence>
<protein>
    <submittedName>
        <fullName evidence="4">Nitroreductase</fullName>
    </submittedName>
</protein>
<proteinExistence type="inferred from homology"/>
<dbReference type="EMBL" id="JRAI01000011">
    <property type="protein sequence ID" value="KGN87543.1"/>
    <property type="molecule type" value="Genomic_DNA"/>
</dbReference>
<dbReference type="EMBL" id="JRAK01000153">
    <property type="protein sequence ID" value="KGN84159.1"/>
    <property type="molecule type" value="Genomic_DNA"/>
</dbReference>
<comment type="caution">
    <text evidence="4">The sequence shown here is derived from an EMBL/GenBank/DDBJ whole genome shotgun (WGS) entry which is preliminary data.</text>
</comment>
<dbReference type="Pfam" id="PF00881">
    <property type="entry name" value="Nitroreductase"/>
    <property type="match status" value="1"/>
</dbReference>
<dbReference type="eggNOG" id="COG0778">
    <property type="taxonomic scope" value="Bacteria"/>
</dbReference>
<evidence type="ECO:0000259" key="3">
    <source>
        <dbReference type="Pfam" id="PF00881"/>
    </source>
</evidence>
<organism evidence="4 7">
    <name type="scientific">Porphyromonas gulae</name>
    <dbReference type="NCBI Taxonomy" id="111105"/>
    <lineage>
        <taxon>Bacteria</taxon>
        <taxon>Pseudomonadati</taxon>
        <taxon>Bacteroidota</taxon>
        <taxon>Bacteroidia</taxon>
        <taxon>Bacteroidales</taxon>
        <taxon>Porphyromonadaceae</taxon>
        <taxon>Porphyromonas</taxon>
    </lineage>
</organism>
<dbReference type="InterPro" id="IPR029479">
    <property type="entry name" value="Nitroreductase"/>
</dbReference>
<dbReference type="Gene3D" id="3.40.109.10">
    <property type="entry name" value="NADH Oxidase"/>
    <property type="match status" value="1"/>
</dbReference>
<dbReference type="InterPro" id="IPR000415">
    <property type="entry name" value="Nitroreductase-like"/>
</dbReference>
<keyword evidence="2" id="KW-0560">Oxidoreductase</keyword>
<evidence type="ECO:0000313" key="4">
    <source>
        <dbReference type="EMBL" id="KGN84159.1"/>
    </source>
</evidence>
<evidence type="ECO:0000313" key="7">
    <source>
        <dbReference type="Proteomes" id="UP000030146"/>
    </source>
</evidence>
<dbReference type="SUPFAM" id="SSF55469">
    <property type="entry name" value="FMN-dependent nitroreductase-like"/>
    <property type="match status" value="1"/>
</dbReference>
<evidence type="ECO:0000313" key="6">
    <source>
        <dbReference type="Proteomes" id="UP000030130"/>
    </source>
</evidence>
<comment type="similarity">
    <text evidence="1">Belongs to the nitroreductase family.</text>
</comment>
<keyword evidence="7" id="KW-1185">Reference proteome</keyword>
<dbReference type="Proteomes" id="UP000030146">
    <property type="component" value="Unassembled WGS sequence"/>
</dbReference>
<dbReference type="PANTHER" id="PTHR43673:SF10">
    <property type="entry name" value="NADH DEHYDROGENASE_NAD(P)H NITROREDUCTASE XCC3605-RELATED"/>
    <property type="match status" value="1"/>
</dbReference>
<dbReference type="Proteomes" id="UP000030130">
    <property type="component" value="Unassembled WGS sequence"/>
</dbReference>
<dbReference type="GO" id="GO:0016491">
    <property type="term" value="F:oxidoreductase activity"/>
    <property type="evidence" value="ECO:0007669"/>
    <property type="project" value="UniProtKB-KW"/>
</dbReference>
<evidence type="ECO:0000256" key="2">
    <source>
        <dbReference type="ARBA" id="ARBA00023002"/>
    </source>
</evidence>
<name>A0A0A2FHR4_9PORP</name>
<sequence length="242" mass="27696">MNLQDILQYRRSVRHYDSQKPIDADRVKECIRLATLAPTSSNMQLWEAYHVVNPQKLKLLGQACLEQKAATSAPQMVVFVVRPDLVKRHAEAVLSFERGNVEHNSPEEKQSKRIKRLESYYRKLIPFLYGRCFGLLGSLRKILVQVIGLSKPVPRQVSEGDMRTVMHKSCALAAQTFMLAMAETGYDTCPMEGFDSLRVKRILGLPRAAQINMIVSCGIRTPEGIWGERFRIPFEETYRRVD</sequence>
<accession>A0A0A2FHR4</accession>
<reference evidence="4 7" key="2">
    <citation type="submission" date="2014-08" db="EMBL/GenBank/DDBJ databases">
        <title>Porphyromonas gulae strain:COT-052_OH3439 Genome sequencing.</title>
        <authorList>
            <person name="Wallis C."/>
            <person name="Deusch O."/>
            <person name="O'Flynn C."/>
            <person name="Davis I."/>
            <person name="Jospin G."/>
            <person name="Darling A.E."/>
            <person name="Coil D.A."/>
            <person name="Alexiev A."/>
            <person name="Horsfall A."/>
            <person name="Kirkwood N."/>
            <person name="Harris S."/>
            <person name="Eisen J.A."/>
        </authorList>
    </citation>
    <scope>NUCLEOTIDE SEQUENCE [LARGE SCALE GENOMIC DNA]</scope>
    <source>
        <strain evidence="7">COT-052 OH3439</strain>
        <strain evidence="4">COT-052_OH3439</strain>
    </source>
</reference>